<reference evidence="3 4" key="1">
    <citation type="journal article" date="2021" name="Commun. Biol.">
        <title>The genome of Shorea leprosula (Dipterocarpaceae) highlights the ecological relevance of drought in aseasonal tropical rainforests.</title>
        <authorList>
            <person name="Ng K.K.S."/>
            <person name="Kobayashi M.J."/>
            <person name="Fawcett J.A."/>
            <person name="Hatakeyama M."/>
            <person name="Paape T."/>
            <person name="Ng C.H."/>
            <person name="Ang C.C."/>
            <person name="Tnah L.H."/>
            <person name="Lee C.T."/>
            <person name="Nishiyama T."/>
            <person name="Sese J."/>
            <person name="O'Brien M.J."/>
            <person name="Copetti D."/>
            <person name="Mohd Noor M.I."/>
            <person name="Ong R.C."/>
            <person name="Putra M."/>
            <person name="Sireger I.Z."/>
            <person name="Indrioko S."/>
            <person name="Kosugi Y."/>
            <person name="Izuno A."/>
            <person name="Isagi Y."/>
            <person name="Lee S.L."/>
            <person name="Shimizu K.K."/>
        </authorList>
    </citation>
    <scope>NUCLEOTIDE SEQUENCE [LARGE SCALE GENOMIC DNA]</scope>
    <source>
        <strain evidence="3">214</strain>
    </source>
</reference>
<keyword evidence="2" id="KW-0732">Signal</keyword>
<dbReference type="EMBL" id="BPVZ01000014">
    <property type="protein sequence ID" value="GKU99516.1"/>
    <property type="molecule type" value="Genomic_DNA"/>
</dbReference>
<gene>
    <name evidence="3" type="ORF">SLEP1_g12356</name>
</gene>
<evidence type="ECO:0000256" key="1">
    <source>
        <dbReference type="SAM" id="Phobius"/>
    </source>
</evidence>
<sequence>MSFLFLLIHCMYELLGREANPTCKLLATNHELPPPSCGDLRLAKFLDCHMMFSVLLVSFLFTHLFSSIFCYHHYLGIHEILLYLF</sequence>
<proteinExistence type="predicted"/>
<protein>
    <submittedName>
        <fullName evidence="3">Uncharacterized protein</fullName>
    </submittedName>
</protein>
<organism evidence="3 4">
    <name type="scientific">Rubroshorea leprosula</name>
    <dbReference type="NCBI Taxonomy" id="152421"/>
    <lineage>
        <taxon>Eukaryota</taxon>
        <taxon>Viridiplantae</taxon>
        <taxon>Streptophyta</taxon>
        <taxon>Embryophyta</taxon>
        <taxon>Tracheophyta</taxon>
        <taxon>Spermatophyta</taxon>
        <taxon>Magnoliopsida</taxon>
        <taxon>eudicotyledons</taxon>
        <taxon>Gunneridae</taxon>
        <taxon>Pentapetalae</taxon>
        <taxon>rosids</taxon>
        <taxon>malvids</taxon>
        <taxon>Malvales</taxon>
        <taxon>Dipterocarpaceae</taxon>
        <taxon>Rubroshorea</taxon>
    </lineage>
</organism>
<accession>A0AAV5ILG1</accession>
<keyword evidence="1" id="KW-0472">Membrane</keyword>
<dbReference type="AlphaFoldDB" id="A0AAV5ILG1"/>
<feature type="signal peptide" evidence="2">
    <location>
        <begin position="1"/>
        <end position="16"/>
    </location>
</feature>
<feature type="chain" id="PRO_5043820263" evidence="2">
    <location>
        <begin position="17"/>
        <end position="85"/>
    </location>
</feature>
<keyword evidence="1" id="KW-1133">Transmembrane helix</keyword>
<feature type="transmembrane region" description="Helical" evidence="1">
    <location>
        <begin position="50"/>
        <end position="71"/>
    </location>
</feature>
<comment type="caution">
    <text evidence="3">The sequence shown here is derived from an EMBL/GenBank/DDBJ whole genome shotgun (WGS) entry which is preliminary data.</text>
</comment>
<evidence type="ECO:0000313" key="4">
    <source>
        <dbReference type="Proteomes" id="UP001054252"/>
    </source>
</evidence>
<dbReference type="Proteomes" id="UP001054252">
    <property type="component" value="Unassembled WGS sequence"/>
</dbReference>
<keyword evidence="1" id="KW-0812">Transmembrane</keyword>
<keyword evidence="4" id="KW-1185">Reference proteome</keyword>
<evidence type="ECO:0000256" key="2">
    <source>
        <dbReference type="SAM" id="SignalP"/>
    </source>
</evidence>
<name>A0AAV5ILG1_9ROSI</name>
<evidence type="ECO:0000313" key="3">
    <source>
        <dbReference type="EMBL" id="GKU99516.1"/>
    </source>
</evidence>